<accession>A0A0W8GA84</accession>
<comment type="caution">
    <text evidence="1">The sequence shown here is derived from an EMBL/GenBank/DDBJ whole genome shotgun (WGS) entry which is preliminary data.</text>
</comment>
<dbReference type="AlphaFoldDB" id="A0A0W8GA84"/>
<reference evidence="1" key="1">
    <citation type="journal article" date="2015" name="Proc. Natl. Acad. Sci. U.S.A.">
        <title>Networks of energetic and metabolic interactions define dynamics in microbial communities.</title>
        <authorList>
            <person name="Embree M."/>
            <person name="Liu J.K."/>
            <person name="Al-Bassam M.M."/>
            <person name="Zengler K."/>
        </authorList>
    </citation>
    <scope>NUCLEOTIDE SEQUENCE</scope>
</reference>
<gene>
    <name evidence="1" type="ORF">ASZ90_000102</name>
</gene>
<protein>
    <submittedName>
        <fullName evidence="1">Uncharacterized protein</fullName>
    </submittedName>
</protein>
<proteinExistence type="predicted"/>
<dbReference type="EMBL" id="LNQE01000010">
    <property type="protein sequence ID" value="KUG30036.1"/>
    <property type="molecule type" value="Genomic_DNA"/>
</dbReference>
<sequence>MFNEKSKTPIGQGIERNITFAVNELETTSERMGFIRHGLKDPDDIEGAMACLYLIETHLDELILDIKDNIEKVVELDAIAAGESSFVPKWRGEQNLVRVFQDGREAGDLAMDFMAKAAKKALEVYKAGHQMPKEPIPDESVVNAVVEAVTPEDDPS</sequence>
<name>A0A0W8GA84_9ZZZZ</name>
<evidence type="ECO:0000313" key="1">
    <source>
        <dbReference type="EMBL" id="KUG30036.1"/>
    </source>
</evidence>
<organism evidence="1">
    <name type="scientific">hydrocarbon metagenome</name>
    <dbReference type="NCBI Taxonomy" id="938273"/>
    <lineage>
        <taxon>unclassified sequences</taxon>
        <taxon>metagenomes</taxon>
        <taxon>ecological metagenomes</taxon>
    </lineage>
</organism>